<dbReference type="Pfam" id="PF11164">
    <property type="entry name" value="DUF2948"/>
    <property type="match status" value="1"/>
</dbReference>
<organism evidence="1 2">
    <name type="scientific">Nitratireductor thuwali</name>
    <dbReference type="NCBI Taxonomy" id="2267699"/>
    <lineage>
        <taxon>Bacteria</taxon>
        <taxon>Pseudomonadati</taxon>
        <taxon>Pseudomonadota</taxon>
        <taxon>Alphaproteobacteria</taxon>
        <taxon>Hyphomicrobiales</taxon>
        <taxon>Phyllobacteriaceae</taxon>
        <taxon>Nitratireductor</taxon>
    </lineage>
</organism>
<name>A0ABY5MPL9_9HYPH</name>
<gene>
    <name evidence="1" type="ORF">NTH_03575</name>
</gene>
<sequence length="145" mass="16555">MDLLKLVALDEEDLAIISAHVQDAVLKVRDLTFLQQEKRFALAMNRFAWEREKRALFRRKHERHYSVLHFERVLAARSAGIRMDKPDEVLSLLAVRFVPGEPPSGTIELLFSGDAAIQLDVECIEARLADTGAAWDTPIRPRHRA</sequence>
<reference evidence="1 2" key="1">
    <citation type="submission" date="2018-07" db="EMBL/GenBank/DDBJ databases">
        <title>Genome sequence of Nitratireductor thuwali#1536.</title>
        <authorList>
            <person name="Michoud G."/>
            <person name="Merlino G."/>
            <person name="Sefrji F.O."/>
            <person name="Daffonchio D."/>
        </authorList>
    </citation>
    <scope>NUCLEOTIDE SEQUENCE [LARGE SCALE GENOMIC DNA]</scope>
    <source>
        <strain evidence="2">Nit1536</strain>
    </source>
</reference>
<dbReference type="InterPro" id="IPR021335">
    <property type="entry name" value="DUF2948"/>
</dbReference>
<evidence type="ECO:0000313" key="1">
    <source>
        <dbReference type="EMBL" id="UUP19086.1"/>
    </source>
</evidence>
<evidence type="ECO:0000313" key="2">
    <source>
        <dbReference type="Proteomes" id="UP001342418"/>
    </source>
</evidence>
<proteinExistence type="predicted"/>
<dbReference type="Proteomes" id="UP001342418">
    <property type="component" value="Chromosome"/>
</dbReference>
<accession>A0ABY5MPL9</accession>
<dbReference type="EMBL" id="CP030941">
    <property type="protein sequence ID" value="UUP19086.1"/>
    <property type="molecule type" value="Genomic_DNA"/>
</dbReference>
<dbReference type="RefSeq" id="WP_338531270.1">
    <property type="nucleotide sequence ID" value="NZ_CP030941.1"/>
</dbReference>
<evidence type="ECO:0008006" key="3">
    <source>
        <dbReference type="Google" id="ProtNLM"/>
    </source>
</evidence>
<protein>
    <recommendedName>
        <fullName evidence="3">DUF2948 domain-containing protein</fullName>
    </recommendedName>
</protein>
<keyword evidence="2" id="KW-1185">Reference proteome</keyword>